<name>A0ACC4AKE8_POPAL</name>
<keyword evidence="2" id="KW-1185">Reference proteome</keyword>
<reference evidence="1 2" key="1">
    <citation type="journal article" date="2024" name="Plant Biotechnol. J.">
        <title>Genome and CRISPR/Cas9 system of a widespread forest tree (Populus alba) in the world.</title>
        <authorList>
            <person name="Liu Y.J."/>
            <person name="Jiang P.F."/>
            <person name="Han X.M."/>
            <person name="Li X.Y."/>
            <person name="Wang H.M."/>
            <person name="Wang Y.J."/>
            <person name="Wang X.X."/>
            <person name="Zeng Q.Y."/>
        </authorList>
    </citation>
    <scope>NUCLEOTIDE SEQUENCE [LARGE SCALE GENOMIC DNA]</scope>
    <source>
        <strain evidence="2">cv. PAL-ZL1</strain>
    </source>
</reference>
<accession>A0ACC4AKE8</accession>
<organism evidence="1 2">
    <name type="scientific">Populus alba</name>
    <name type="common">White poplar</name>
    <dbReference type="NCBI Taxonomy" id="43335"/>
    <lineage>
        <taxon>Eukaryota</taxon>
        <taxon>Viridiplantae</taxon>
        <taxon>Streptophyta</taxon>
        <taxon>Embryophyta</taxon>
        <taxon>Tracheophyta</taxon>
        <taxon>Spermatophyta</taxon>
        <taxon>Magnoliopsida</taxon>
        <taxon>eudicotyledons</taxon>
        <taxon>Gunneridae</taxon>
        <taxon>Pentapetalae</taxon>
        <taxon>rosids</taxon>
        <taxon>fabids</taxon>
        <taxon>Malpighiales</taxon>
        <taxon>Salicaceae</taxon>
        <taxon>Saliceae</taxon>
        <taxon>Populus</taxon>
    </lineage>
</organism>
<dbReference type="EMBL" id="RCHU02000018">
    <property type="protein sequence ID" value="KAL3566347.1"/>
    <property type="molecule type" value="Genomic_DNA"/>
</dbReference>
<comment type="caution">
    <text evidence="1">The sequence shown here is derived from an EMBL/GenBank/DDBJ whole genome shotgun (WGS) entry which is preliminary data.</text>
</comment>
<proteinExistence type="predicted"/>
<dbReference type="Proteomes" id="UP000309997">
    <property type="component" value="Unassembled WGS sequence"/>
</dbReference>
<evidence type="ECO:0000313" key="1">
    <source>
        <dbReference type="EMBL" id="KAL3566347.1"/>
    </source>
</evidence>
<evidence type="ECO:0000313" key="2">
    <source>
        <dbReference type="Proteomes" id="UP000309997"/>
    </source>
</evidence>
<sequence>MTEQHSSPHQIFSFDHSMKTNQGPSQVTPDLGLYRNQVLVWFDATILKNNSCSFMFVNPALGRNEILLVFQWFPDSNKAVLEDGCCISKDEINSAGNDTASVELAAADKKKESN</sequence>
<gene>
    <name evidence="1" type="ORF">D5086_031762</name>
</gene>
<protein>
    <submittedName>
        <fullName evidence="1">Uncharacterized protein</fullName>
    </submittedName>
</protein>